<dbReference type="EMBL" id="RDFA01000005">
    <property type="protein sequence ID" value="RXK47992.1"/>
    <property type="molecule type" value="Genomic_DNA"/>
</dbReference>
<evidence type="ECO:0000256" key="3">
    <source>
        <dbReference type="ARBA" id="ARBA00022692"/>
    </source>
</evidence>
<feature type="transmembrane region" description="Helical" evidence="6">
    <location>
        <begin position="307"/>
        <end position="328"/>
    </location>
</feature>
<keyword evidence="2" id="KW-1003">Cell membrane</keyword>
<evidence type="ECO:0000256" key="1">
    <source>
        <dbReference type="ARBA" id="ARBA00004651"/>
    </source>
</evidence>
<feature type="transmembrane region" description="Helical" evidence="6">
    <location>
        <begin position="222"/>
        <end position="249"/>
    </location>
</feature>
<keyword evidence="3 6" id="KW-0812">Transmembrane</keyword>
<feature type="transmembrane region" description="Helical" evidence="6">
    <location>
        <begin position="255"/>
        <end position="276"/>
    </location>
</feature>
<feature type="transmembrane region" description="Helical" evidence="6">
    <location>
        <begin position="7"/>
        <end position="28"/>
    </location>
</feature>
<dbReference type="GO" id="GO:0005886">
    <property type="term" value="C:plasma membrane"/>
    <property type="evidence" value="ECO:0007669"/>
    <property type="project" value="UniProtKB-SubCell"/>
</dbReference>
<feature type="transmembrane region" description="Helical" evidence="6">
    <location>
        <begin position="40"/>
        <end position="62"/>
    </location>
</feature>
<gene>
    <name evidence="7" type="ORF">EAF64_15275</name>
</gene>
<name>A0A498KYH3_9EURY</name>
<keyword evidence="5 6" id="KW-0472">Membrane</keyword>
<dbReference type="InterPro" id="IPR022791">
    <property type="entry name" value="L-PG_synthase/AglD"/>
</dbReference>
<sequence length="335" mass="34295">MRRRVRVVAGLLLGGGALLGYLWFAGFGDIAVRLRELEPVVVALVAVLVIAEGAVDGLGVWASVRPLGDGLTGPESVQFALAGDFFDIVSPAGPASSEPIMAQFVHTATATNYSEALGVRSVAKYVKSAAQVTLSILLALTVLQGNATVGPILRPLGIAGVAIVGLGILVAVGSTALSRVAISILTPIARVIRRFVPSVDPDEAGVRDAVGRFRRRVGEFRTVPLLVGLIAVGGILEQTIVAVALWLLLSDLGVAVGFVPILLIVPLPQVGTVVPIPASLGSYDVLLAGALVLTTGASGPVAASAVLLFRGLTLVFGLAAGGFCAAQLRGWDVRP</sequence>
<feature type="transmembrane region" description="Helical" evidence="6">
    <location>
        <begin position="283"/>
        <end position="301"/>
    </location>
</feature>
<comment type="caution">
    <text evidence="7">The sequence shown here is derived from an EMBL/GenBank/DDBJ whole genome shotgun (WGS) entry which is preliminary data.</text>
</comment>
<comment type="subcellular location">
    <subcellularLocation>
        <location evidence="1">Cell membrane</location>
        <topology evidence="1">Multi-pass membrane protein</topology>
    </subcellularLocation>
</comment>
<evidence type="ECO:0000313" key="7">
    <source>
        <dbReference type="EMBL" id="RXK47992.1"/>
    </source>
</evidence>
<evidence type="ECO:0000256" key="2">
    <source>
        <dbReference type="ARBA" id="ARBA00022475"/>
    </source>
</evidence>
<keyword evidence="8" id="KW-1185">Reference proteome</keyword>
<organism evidence="7 8">
    <name type="scientific">Halorientalis pallida</name>
    <dbReference type="NCBI Taxonomy" id="2479928"/>
    <lineage>
        <taxon>Archaea</taxon>
        <taxon>Methanobacteriati</taxon>
        <taxon>Methanobacteriota</taxon>
        <taxon>Stenosarchaea group</taxon>
        <taxon>Halobacteria</taxon>
        <taxon>Halobacteriales</taxon>
        <taxon>Haloarculaceae</taxon>
        <taxon>Halorientalis</taxon>
    </lineage>
</organism>
<reference evidence="7 8" key="1">
    <citation type="submission" date="2019-01" db="EMBL/GenBank/DDBJ databases">
        <title>Halorientalis sp. F13-25 a new haloarchaeum isolated from hypersaline water.</title>
        <authorList>
            <person name="Ana D.-V."/>
            <person name="Cristina S.-P."/>
            <person name="Antonio V."/>
        </authorList>
    </citation>
    <scope>NUCLEOTIDE SEQUENCE [LARGE SCALE GENOMIC DNA]</scope>
    <source>
        <strain evidence="7 8">F13-25</strain>
    </source>
</reference>
<keyword evidence="4 6" id="KW-1133">Transmembrane helix</keyword>
<proteinExistence type="predicted"/>
<evidence type="ECO:0000256" key="5">
    <source>
        <dbReference type="ARBA" id="ARBA00023136"/>
    </source>
</evidence>
<evidence type="ECO:0000256" key="4">
    <source>
        <dbReference type="ARBA" id="ARBA00022989"/>
    </source>
</evidence>
<accession>A0A498KYH3</accession>
<dbReference type="Proteomes" id="UP000289691">
    <property type="component" value="Unassembled WGS sequence"/>
</dbReference>
<feature type="transmembrane region" description="Helical" evidence="6">
    <location>
        <begin position="159"/>
        <end position="185"/>
    </location>
</feature>
<evidence type="ECO:0000256" key="6">
    <source>
        <dbReference type="SAM" id="Phobius"/>
    </source>
</evidence>
<dbReference type="Pfam" id="PF03706">
    <property type="entry name" value="LPG_synthase_TM"/>
    <property type="match status" value="1"/>
</dbReference>
<evidence type="ECO:0000313" key="8">
    <source>
        <dbReference type="Proteomes" id="UP000289691"/>
    </source>
</evidence>
<dbReference type="AlphaFoldDB" id="A0A498KYH3"/>
<protein>
    <submittedName>
        <fullName evidence="7">Flippase-like domain-containing protein</fullName>
    </submittedName>
</protein>
<dbReference type="RefSeq" id="WP_129069844.1">
    <property type="nucleotide sequence ID" value="NZ_RDFA01000005.1"/>
</dbReference>
<feature type="transmembrane region" description="Helical" evidence="6">
    <location>
        <begin position="132"/>
        <end position="153"/>
    </location>
</feature>
<dbReference type="OrthoDB" id="293208at2157"/>